<dbReference type="EMBL" id="CP034248">
    <property type="protein sequence ID" value="AZK48474.1"/>
    <property type="molecule type" value="Genomic_DNA"/>
</dbReference>
<keyword evidence="1" id="KW-0472">Membrane</keyword>
<keyword evidence="1" id="KW-0812">Transmembrane</keyword>
<feature type="transmembrane region" description="Helical" evidence="1">
    <location>
        <begin position="51"/>
        <end position="69"/>
    </location>
</feature>
<dbReference type="KEGG" id="plen:EIM92_21755"/>
<dbReference type="AlphaFoldDB" id="A0A3Q8S6N7"/>
<dbReference type="Proteomes" id="UP000273145">
    <property type="component" value="Chromosome"/>
</dbReference>
<sequence length="437" mass="49143">MNRIEERLEERLKEEKMRLDSVTAPKELETRLRDALNKTDSQRAKRRVPPLWKAAAVALLFLVVFGYHYDAFAYYGKKLLGFDELIGGSQLQELNEQGLGQLIGKTTKLENGTVVTIDGIMADANQLIMYYTLTNSKGLENDGGEIFRASRITGFLTNSYVQSGTSIINEEHTEIKAMRTFEPVNPFAKQLTLHYREQLPGNQEKEGSISFPYDLNKAMNTEVKQSIRKTFKVDKGEITFGSITATPTLTSIKGSLHVENFDRVSSALNDIELIANGIPVNQVGSGYGTSIKGTRFELQYEPLPKELNSLELVMKKFVGYQQLDQRLPLSSAGNEPFFFSLDSKELWVKKVAVTSQGVEITIATDNDVMLDGVSIEAQNEITSLRTTVNQLDGKLEDGTILKERTLLFDTSVMPEYLHIKGMHYMKEYNQVIKIPVD</sequence>
<protein>
    <submittedName>
        <fullName evidence="3">DUF4179 domain-containing protein</fullName>
    </submittedName>
</protein>
<evidence type="ECO:0000259" key="2">
    <source>
        <dbReference type="Pfam" id="PF13786"/>
    </source>
</evidence>
<accession>A0A3Q8S6N7</accession>
<gene>
    <name evidence="3" type="ORF">EIM92_21755</name>
</gene>
<keyword evidence="4" id="KW-1185">Reference proteome</keyword>
<reference evidence="3 4" key="1">
    <citation type="submission" date="2018-11" db="EMBL/GenBank/DDBJ databases">
        <title>Genome sequencing of Paenibacillus lentus DSM25539(T).</title>
        <authorList>
            <person name="Kook J.-K."/>
            <person name="Park S.-N."/>
            <person name="Lim Y.K."/>
        </authorList>
    </citation>
    <scope>NUCLEOTIDE SEQUENCE [LARGE SCALE GENOMIC DNA]</scope>
    <source>
        <strain evidence="3 4">DSM 25539</strain>
    </source>
</reference>
<evidence type="ECO:0000313" key="4">
    <source>
        <dbReference type="Proteomes" id="UP000273145"/>
    </source>
</evidence>
<dbReference type="InterPro" id="IPR025436">
    <property type="entry name" value="DUF4179"/>
</dbReference>
<dbReference type="RefSeq" id="WP_125084631.1">
    <property type="nucleotide sequence ID" value="NZ_CP034248.1"/>
</dbReference>
<dbReference type="Pfam" id="PF13786">
    <property type="entry name" value="DUF4179"/>
    <property type="match status" value="1"/>
</dbReference>
<keyword evidence="1" id="KW-1133">Transmembrane helix</keyword>
<evidence type="ECO:0000256" key="1">
    <source>
        <dbReference type="SAM" id="Phobius"/>
    </source>
</evidence>
<name>A0A3Q8S6N7_9BACL</name>
<dbReference type="OrthoDB" id="2961302at2"/>
<feature type="domain" description="DUF4179" evidence="2">
    <location>
        <begin position="52"/>
        <end position="133"/>
    </location>
</feature>
<evidence type="ECO:0000313" key="3">
    <source>
        <dbReference type="EMBL" id="AZK48474.1"/>
    </source>
</evidence>
<organism evidence="3 4">
    <name type="scientific">Paenibacillus lentus</name>
    <dbReference type="NCBI Taxonomy" id="1338368"/>
    <lineage>
        <taxon>Bacteria</taxon>
        <taxon>Bacillati</taxon>
        <taxon>Bacillota</taxon>
        <taxon>Bacilli</taxon>
        <taxon>Bacillales</taxon>
        <taxon>Paenibacillaceae</taxon>
        <taxon>Paenibacillus</taxon>
    </lineage>
</organism>
<proteinExistence type="predicted"/>